<dbReference type="Proteomes" id="UP000181980">
    <property type="component" value="Unassembled WGS sequence"/>
</dbReference>
<dbReference type="OrthoDB" id="3171583at2"/>
<accession>A0A1H5PYG6</accession>
<dbReference type="PROSITE" id="PS50928">
    <property type="entry name" value="ABC_TM1"/>
    <property type="match status" value="1"/>
</dbReference>
<gene>
    <name evidence="9" type="ORF">SAMN04488561_6752</name>
</gene>
<sequence>MTRYVSRRLLELVIVFFGVTFVIYCAVFLLPGDPIAALGGDRPLPESVQQQLRSRYGLDLPIWQQYLDYLGGLARGDFGTTFTGQSVGEQMASRWPTTIKLALTAWTLTVLISIALGLAAGLRRGSALDRGVLLGTIVAESVPIFVMGIMAQYLIGITLGWAPIAGVSDGWPRAYLLPALIIAIYGLAGVSRLMRGSVIDTMRSDFVRTLRAKGMSQGNVVGLHVMRNAAAPVVNVLAIQLGSLLGGTVVVEAIFNINGVGQLLYKAIQDQEGTLVVGVATTLVFIFLVTNVLVDILSTVLDPRIRHD</sequence>
<dbReference type="CDD" id="cd06261">
    <property type="entry name" value="TM_PBP2"/>
    <property type="match status" value="1"/>
</dbReference>
<dbReference type="SUPFAM" id="SSF161098">
    <property type="entry name" value="MetI-like"/>
    <property type="match status" value="1"/>
</dbReference>
<evidence type="ECO:0000256" key="2">
    <source>
        <dbReference type="ARBA" id="ARBA00022448"/>
    </source>
</evidence>
<dbReference type="Pfam" id="PF00528">
    <property type="entry name" value="BPD_transp_1"/>
    <property type="match status" value="1"/>
</dbReference>
<dbReference type="STRING" id="561176.SAMN04488561_6752"/>
<keyword evidence="2 7" id="KW-0813">Transport</keyword>
<keyword evidence="6 7" id="KW-0472">Membrane</keyword>
<feature type="transmembrane region" description="Helical" evidence="7">
    <location>
        <begin position="12"/>
        <end position="30"/>
    </location>
</feature>
<feature type="domain" description="ABC transmembrane type-1" evidence="8">
    <location>
        <begin position="95"/>
        <end position="298"/>
    </location>
</feature>
<dbReference type="AlphaFoldDB" id="A0A1H5PYG6"/>
<comment type="subcellular location">
    <subcellularLocation>
        <location evidence="1 7">Cell membrane</location>
        <topology evidence="1 7">Multi-pass membrane protein</topology>
    </subcellularLocation>
</comment>
<dbReference type="RefSeq" id="WP_069113599.1">
    <property type="nucleotide sequence ID" value="NZ_FNUC01000004.1"/>
</dbReference>
<protein>
    <submittedName>
        <fullName evidence="9">Oligopeptide transport system permease protein</fullName>
    </submittedName>
</protein>
<keyword evidence="4 7" id="KW-0812">Transmembrane</keyword>
<dbReference type="Gene3D" id="1.10.3720.10">
    <property type="entry name" value="MetI-like"/>
    <property type="match status" value="1"/>
</dbReference>
<feature type="transmembrane region" description="Helical" evidence="7">
    <location>
        <begin position="233"/>
        <end position="255"/>
    </location>
</feature>
<dbReference type="EMBL" id="FNUC01000004">
    <property type="protein sequence ID" value="SEF18684.1"/>
    <property type="molecule type" value="Genomic_DNA"/>
</dbReference>
<evidence type="ECO:0000259" key="8">
    <source>
        <dbReference type="PROSITE" id="PS50928"/>
    </source>
</evidence>
<feature type="transmembrane region" description="Helical" evidence="7">
    <location>
        <begin position="275"/>
        <end position="297"/>
    </location>
</feature>
<evidence type="ECO:0000256" key="7">
    <source>
        <dbReference type="RuleBase" id="RU363032"/>
    </source>
</evidence>
<evidence type="ECO:0000256" key="1">
    <source>
        <dbReference type="ARBA" id="ARBA00004651"/>
    </source>
</evidence>
<feature type="transmembrane region" description="Helical" evidence="7">
    <location>
        <begin position="101"/>
        <end position="120"/>
    </location>
</feature>
<dbReference type="InterPro" id="IPR045621">
    <property type="entry name" value="BPD_transp_1_N"/>
</dbReference>
<evidence type="ECO:0000256" key="3">
    <source>
        <dbReference type="ARBA" id="ARBA00022475"/>
    </source>
</evidence>
<keyword evidence="10" id="KW-1185">Reference proteome</keyword>
<evidence type="ECO:0000256" key="4">
    <source>
        <dbReference type="ARBA" id="ARBA00022692"/>
    </source>
</evidence>
<dbReference type="Pfam" id="PF19300">
    <property type="entry name" value="BPD_transp_1_N"/>
    <property type="match status" value="1"/>
</dbReference>
<proteinExistence type="inferred from homology"/>
<keyword evidence="5 7" id="KW-1133">Transmembrane helix</keyword>
<reference evidence="10" key="1">
    <citation type="submission" date="2016-10" db="EMBL/GenBank/DDBJ databases">
        <authorList>
            <person name="Varghese N."/>
            <person name="Submissions S."/>
        </authorList>
    </citation>
    <scope>NUCLEOTIDE SEQUENCE [LARGE SCALE GENOMIC DNA]</scope>
    <source>
        <strain evidence="10">DSM 45237</strain>
    </source>
</reference>
<evidence type="ECO:0000313" key="9">
    <source>
        <dbReference type="EMBL" id="SEF18684.1"/>
    </source>
</evidence>
<dbReference type="GO" id="GO:0055085">
    <property type="term" value="P:transmembrane transport"/>
    <property type="evidence" value="ECO:0007669"/>
    <property type="project" value="InterPro"/>
</dbReference>
<feature type="transmembrane region" description="Helical" evidence="7">
    <location>
        <begin position="132"/>
        <end position="155"/>
    </location>
</feature>
<dbReference type="GO" id="GO:0005886">
    <property type="term" value="C:plasma membrane"/>
    <property type="evidence" value="ECO:0007669"/>
    <property type="project" value="UniProtKB-SubCell"/>
</dbReference>
<name>A0A1H5PYG6_9ACTN</name>
<comment type="similarity">
    <text evidence="7">Belongs to the binding-protein-dependent transport system permease family.</text>
</comment>
<feature type="transmembrane region" description="Helical" evidence="7">
    <location>
        <begin position="175"/>
        <end position="194"/>
    </location>
</feature>
<evidence type="ECO:0000256" key="6">
    <source>
        <dbReference type="ARBA" id="ARBA00023136"/>
    </source>
</evidence>
<keyword evidence="3" id="KW-1003">Cell membrane</keyword>
<evidence type="ECO:0000256" key="5">
    <source>
        <dbReference type="ARBA" id="ARBA00022989"/>
    </source>
</evidence>
<dbReference type="PANTHER" id="PTHR43163">
    <property type="entry name" value="DIPEPTIDE TRANSPORT SYSTEM PERMEASE PROTEIN DPPB-RELATED"/>
    <property type="match status" value="1"/>
</dbReference>
<evidence type="ECO:0000313" key="10">
    <source>
        <dbReference type="Proteomes" id="UP000181980"/>
    </source>
</evidence>
<dbReference type="InterPro" id="IPR035906">
    <property type="entry name" value="MetI-like_sf"/>
</dbReference>
<organism evidence="9 10">
    <name type="scientific">Jiangella alba</name>
    <dbReference type="NCBI Taxonomy" id="561176"/>
    <lineage>
        <taxon>Bacteria</taxon>
        <taxon>Bacillati</taxon>
        <taxon>Actinomycetota</taxon>
        <taxon>Actinomycetes</taxon>
        <taxon>Jiangellales</taxon>
        <taxon>Jiangellaceae</taxon>
        <taxon>Jiangella</taxon>
    </lineage>
</organism>
<dbReference type="InterPro" id="IPR000515">
    <property type="entry name" value="MetI-like"/>
</dbReference>
<dbReference type="PANTHER" id="PTHR43163:SF7">
    <property type="entry name" value="DIPEPTIDE-TRANSPORT INTEGRAL MEMBRANE PROTEIN ABC TRANSPORTER DPPB-RELATED"/>
    <property type="match status" value="1"/>
</dbReference>